<comment type="caution">
    <text evidence="1">The sequence shown here is derived from an EMBL/GenBank/DDBJ whole genome shotgun (WGS) entry which is preliminary data.</text>
</comment>
<gene>
    <name evidence="1" type="ORF">LWC34_08725</name>
</gene>
<dbReference type="Proteomes" id="UP001521150">
    <property type="component" value="Unassembled WGS sequence"/>
</dbReference>
<evidence type="ECO:0000313" key="2">
    <source>
        <dbReference type="Proteomes" id="UP001521150"/>
    </source>
</evidence>
<proteinExistence type="predicted"/>
<name>A0ABS8Z504_9PSEU</name>
<accession>A0ABS8Z504</accession>
<dbReference type="RefSeq" id="WP_233724490.1">
    <property type="nucleotide sequence ID" value="NZ_JAJVCN010000001.1"/>
</dbReference>
<reference evidence="1 2" key="1">
    <citation type="submission" date="2021-12" db="EMBL/GenBank/DDBJ databases">
        <title>Genome sequence of Kibdelosporangium philippinense ATCC 49844.</title>
        <authorList>
            <person name="Fedorov E.A."/>
            <person name="Omeragic M."/>
            <person name="Shalygina K.F."/>
            <person name="Maclea K.S."/>
        </authorList>
    </citation>
    <scope>NUCLEOTIDE SEQUENCE [LARGE SCALE GENOMIC DNA]</scope>
    <source>
        <strain evidence="1 2">ATCC 49844</strain>
    </source>
</reference>
<protein>
    <submittedName>
        <fullName evidence="1">Uncharacterized protein</fullName>
    </submittedName>
</protein>
<dbReference type="EMBL" id="JAJVCN010000001">
    <property type="protein sequence ID" value="MCE7002915.1"/>
    <property type="molecule type" value="Genomic_DNA"/>
</dbReference>
<keyword evidence="2" id="KW-1185">Reference proteome</keyword>
<organism evidence="1 2">
    <name type="scientific">Kibdelosporangium philippinense</name>
    <dbReference type="NCBI Taxonomy" id="211113"/>
    <lineage>
        <taxon>Bacteria</taxon>
        <taxon>Bacillati</taxon>
        <taxon>Actinomycetota</taxon>
        <taxon>Actinomycetes</taxon>
        <taxon>Pseudonocardiales</taxon>
        <taxon>Pseudonocardiaceae</taxon>
        <taxon>Kibdelosporangium</taxon>
    </lineage>
</organism>
<evidence type="ECO:0000313" key="1">
    <source>
        <dbReference type="EMBL" id="MCE7002915.1"/>
    </source>
</evidence>
<sequence length="85" mass="9163">MAAKSPKWAKTLKNGAIIGPYDMMNPGHRLLGFADGASGRAVQAAAEIVTATRDEIEEDDAFARHVLYPVREKKNMYDDIGTAGA</sequence>